<dbReference type="SUPFAM" id="SSF55083">
    <property type="entry name" value="6-hydroxymethyl-7,8-dihydropterin pyrophosphokinase, HPPK"/>
    <property type="match status" value="1"/>
</dbReference>
<reference evidence="14 15" key="1">
    <citation type="submission" date="2016-05" db="EMBL/GenBank/DDBJ databases">
        <title>Niabella ginsenosidivorans BS26 whole genome sequencing.</title>
        <authorList>
            <person name="Im W.T."/>
            <person name="Siddiqi M.Z."/>
        </authorList>
    </citation>
    <scope>NUCLEOTIDE SEQUENCE [LARGE SCALE GENOMIC DNA]</scope>
    <source>
        <strain evidence="14 15">BS26</strain>
    </source>
</reference>
<dbReference type="EMBL" id="CP015772">
    <property type="protein sequence ID" value="ANH80143.1"/>
    <property type="molecule type" value="Genomic_DNA"/>
</dbReference>
<evidence type="ECO:0000259" key="13">
    <source>
        <dbReference type="PROSITE" id="PS00794"/>
    </source>
</evidence>
<keyword evidence="7 14" id="KW-0418">Kinase</keyword>
<evidence type="ECO:0000256" key="8">
    <source>
        <dbReference type="ARBA" id="ARBA00022840"/>
    </source>
</evidence>
<dbReference type="PANTHER" id="PTHR43071">
    <property type="entry name" value="2-AMINO-4-HYDROXY-6-HYDROXYMETHYLDIHYDROPTERIDINE PYROPHOSPHOKINASE"/>
    <property type="match status" value="1"/>
</dbReference>
<evidence type="ECO:0000256" key="9">
    <source>
        <dbReference type="ARBA" id="ARBA00022909"/>
    </source>
</evidence>
<dbReference type="EC" id="2.7.6.3" evidence="3"/>
<dbReference type="CDD" id="cd00483">
    <property type="entry name" value="HPPK"/>
    <property type="match status" value="1"/>
</dbReference>
<evidence type="ECO:0000256" key="6">
    <source>
        <dbReference type="ARBA" id="ARBA00022741"/>
    </source>
</evidence>
<dbReference type="UniPathway" id="UPA00077">
    <property type="reaction ID" value="UER00155"/>
</dbReference>
<evidence type="ECO:0000256" key="10">
    <source>
        <dbReference type="ARBA" id="ARBA00029409"/>
    </source>
</evidence>
<evidence type="ECO:0000313" key="15">
    <source>
        <dbReference type="Proteomes" id="UP000077667"/>
    </source>
</evidence>
<dbReference type="AlphaFoldDB" id="A0A1A9HY15"/>
<comment type="similarity">
    <text evidence="2">Belongs to the HPPK family.</text>
</comment>
<dbReference type="GO" id="GO:0003848">
    <property type="term" value="F:2-amino-4-hydroxy-6-hydroxymethyldihydropteridine diphosphokinase activity"/>
    <property type="evidence" value="ECO:0007669"/>
    <property type="project" value="UniProtKB-EC"/>
</dbReference>
<dbReference type="OrthoDB" id="9808041at2"/>
<keyword evidence="8" id="KW-0067">ATP-binding</keyword>
<evidence type="ECO:0000256" key="2">
    <source>
        <dbReference type="ARBA" id="ARBA00005810"/>
    </source>
</evidence>
<dbReference type="GO" id="GO:0046656">
    <property type="term" value="P:folic acid biosynthetic process"/>
    <property type="evidence" value="ECO:0007669"/>
    <property type="project" value="UniProtKB-KW"/>
</dbReference>
<dbReference type="PROSITE" id="PS00794">
    <property type="entry name" value="HPPK"/>
    <property type="match status" value="1"/>
</dbReference>
<dbReference type="RefSeq" id="WP_067752041.1">
    <property type="nucleotide sequence ID" value="NZ_CP015772.1"/>
</dbReference>
<dbReference type="GO" id="GO:0046654">
    <property type="term" value="P:tetrahydrofolate biosynthetic process"/>
    <property type="evidence" value="ECO:0007669"/>
    <property type="project" value="UniProtKB-UniPathway"/>
</dbReference>
<dbReference type="NCBIfam" id="TIGR01498">
    <property type="entry name" value="folK"/>
    <property type="match status" value="1"/>
</dbReference>
<evidence type="ECO:0000256" key="12">
    <source>
        <dbReference type="ARBA" id="ARBA00033413"/>
    </source>
</evidence>
<dbReference type="GO" id="GO:0005524">
    <property type="term" value="F:ATP binding"/>
    <property type="evidence" value="ECO:0007669"/>
    <property type="project" value="UniProtKB-KW"/>
</dbReference>
<comment type="function">
    <text evidence="10">Catalyzes the transfer of pyrophosphate from adenosine triphosphate (ATP) to 6-hydroxymethyl-7,8-dihydropterin, an enzymatic step in folate biosynthesis pathway.</text>
</comment>
<feature type="domain" description="7,8-dihydro-6-hydroxymethylpterin-pyrophosphokinase" evidence="13">
    <location>
        <begin position="87"/>
        <end position="98"/>
    </location>
</feature>
<evidence type="ECO:0000256" key="5">
    <source>
        <dbReference type="ARBA" id="ARBA00022679"/>
    </source>
</evidence>
<dbReference type="GO" id="GO:0016301">
    <property type="term" value="F:kinase activity"/>
    <property type="evidence" value="ECO:0007669"/>
    <property type="project" value="UniProtKB-KW"/>
</dbReference>
<evidence type="ECO:0000256" key="7">
    <source>
        <dbReference type="ARBA" id="ARBA00022777"/>
    </source>
</evidence>
<protein>
    <recommendedName>
        <fullName evidence="4">2-amino-4-hydroxy-6-hydroxymethyldihydropteridine pyrophosphokinase</fullName>
        <ecNumber evidence="3">2.7.6.3</ecNumber>
    </recommendedName>
    <alternativeName>
        <fullName evidence="11">6-hydroxymethyl-7,8-dihydropterin pyrophosphokinase</fullName>
    </alternativeName>
    <alternativeName>
        <fullName evidence="12">7,8-dihydro-6-hydroxymethylpterin-pyrophosphokinase</fullName>
    </alternativeName>
</protein>
<evidence type="ECO:0000256" key="11">
    <source>
        <dbReference type="ARBA" id="ARBA00029766"/>
    </source>
</evidence>
<dbReference type="STRING" id="1176587.A8C56_03320"/>
<dbReference type="PANTHER" id="PTHR43071:SF1">
    <property type="entry name" value="2-AMINO-4-HYDROXY-6-HYDROXYMETHYLDIHYDROPTERIDINE PYROPHOSPHOKINASE"/>
    <property type="match status" value="1"/>
</dbReference>
<dbReference type="Gene3D" id="3.30.70.560">
    <property type="entry name" value="7,8-Dihydro-6-hydroxymethylpterin-pyrophosphokinase HPPK"/>
    <property type="match status" value="1"/>
</dbReference>
<dbReference type="InterPro" id="IPR000550">
    <property type="entry name" value="Hppk"/>
</dbReference>
<evidence type="ECO:0000256" key="4">
    <source>
        <dbReference type="ARBA" id="ARBA00016218"/>
    </source>
</evidence>
<keyword evidence="15" id="KW-1185">Reference proteome</keyword>
<dbReference type="Pfam" id="PF01288">
    <property type="entry name" value="HPPK"/>
    <property type="match status" value="1"/>
</dbReference>
<evidence type="ECO:0000256" key="3">
    <source>
        <dbReference type="ARBA" id="ARBA00013253"/>
    </source>
</evidence>
<dbReference type="KEGG" id="nia:A8C56_03320"/>
<evidence type="ECO:0000256" key="1">
    <source>
        <dbReference type="ARBA" id="ARBA00005051"/>
    </source>
</evidence>
<keyword evidence="6" id="KW-0547">Nucleotide-binding</keyword>
<accession>A0A1A9HY15</accession>
<dbReference type="InterPro" id="IPR035907">
    <property type="entry name" value="Hppk_sf"/>
</dbReference>
<sequence length="159" mass="18242">MNEAYLLIGGNLGNRSKNLEKARILTGERIGPIVRASSVYETEAWGITDQPDFYNQVLLVTTELQPEPLMRALLGIENEMGRIRRERYGPRIIDIDLLLYNDLVYNSNIVSIPHPRIPERRFVLEPLHEIAPDKMHPLLHQSVSRLLEACPDTSFVKKQ</sequence>
<organism evidence="14 15">
    <name type="scientific">Niabella ginsenosidivorans</name>
    <dbReference type="NCBI Taxonomy" id="1176587"/>
    <lineage>
        <taxon>Bacteria</taxon>
        <taxon>Pseudomonadati</taxon>
        <taxon>Bacteroidota</taxon>
        <taxon>Chitinophagia</taxon>
        <taxon>Chitinophagales</taxon>
        <taxon>Chitinophagaceae</taxon>
        <taxon>Niabella</taxon>
    </lineage>
</organism>
<proteinExistence type="inferred from homology"/>
<gene>
    <name evidence="14" type="ORF">A8C56_03320</name>
</gene>
<comment type="pathway">
    <text evidence="1">Cofactor biosynthesis; tetrahydrofolate biosynthesis; 2-amino-4-hydroxy-6-hydroxymethyl-7,8-dihydropteridine diphosphate from 7,8-dihydroneopterin triphosphate: step 4/4.</text>
</comment>
<evidence type="ECO:0000313" key="14">
    <source>
        <dbReference type="EMBL" id="ANH80143.1"/>
    </source>
</evidence>
<keyword evidence="9" id="KW-0289">Folate biosynthesis</keyword>
<dbReference type="Proteomes" id="UP000077667">
    <property type="component" value="Chromosome"/>
</dbReference>
<keyword evidence="5" id="KW-0808">Transferase</keyword>
<name>A0A1A9HY15_9BACT</name>